<proteinExistence type="predicted"/>
<gene>
    <name evidence="2" type="ORF">SCLCIDRAFT_112100</name>
</gene>
<dbReference type="EMBL" id="KN822020">
    <property type="protein sequence ID" value="KIM65871.1"/>
    <property type="molecule type" value="Genomic_DNA"/>
</dbReference>
<reference evidence="3" key="2">
    <citation type="submission" date="2015-01" db="EMBL/GenBank/DDBJ databases">
        <title>Evolutionary Origins and Diversification of the Mycorrhizal Mutualists.</title>
        <authorList>
            <consortium name="DOE Joint Genome Institute"/>
            <consortium name="Mycorrhizal Genomics Consortium"/>
            <person name="Kohler A."/>
            <person name="Kuo A."/>
            <person name="Nagy L.G."/>
            <person name="Floudas D."/>
            <person name="Copeland A."/>
            <person name="Barry K.W."/>
            <person name="Cichocki N."/>
            <person name="Veneault-Fourrey C."/>
            <person name="LaButti K."/>
            <person name="Lindquist E.A."/>
            <person name="Lipzen A."/>
            <person name="Lundell T."/>
            <person name="Morin E."/>
            <person name="Murat C."/>
            <person name="Riley R."/>
            <person name="Ohm R."/>
            <person name="Sun H."/>
            <person name="Tunlid A."/>
            <person name="Henrissat B."/>
            <person name="Grigoriev I.V."/>
            <person name="Hibbett D.S."/>
            <person name="Martin F."/>
        </authorList>
    </citation>
    <scope>NUCLEOTIDE SEQUENCE [LARGE SCALE GENOMIC DNA]</scope>
    <source>
        <strain evidence="3">Foug A</strain>
    </source>
</reference>
<dbReference type="AlphaFoldDB" id="A0A0C3ED71"/>
<dbReference type="HOGENOM" id="CLU_027726_0_0_1"/>
<sequence>MESEDDRRPLPPTLVPSLNELLVSLSLPFTLEIPTDLTPSLLLAILESIIEARLPIPNSVRASRTREAKIRAMLVLLGVLECDVLRGADIGLGEVDPEKLADGGWEETVFVGELLCWLARRRGILPPLSASHGISFSQSYVDDDPSEDFTTSLLLQPSPTYPVADISAMSHITDVPRHPRVHSPEPSTAGTTTTDLSMREKSVSSQTSISGSHALNNASTVSDDTTRPYSHEDERNEDPPPVFCPRCIHELDDPSFIRALAGPSTPSRSLQRSSARQTPRADDCFDARDADLGSEAGDSLEPPTPTPRRVRLTGWIDEVDTRAELKQFVAS</sequence>
<name>A0A0C3ED71_9AGAM</name>
<organism evidence="2 3">
    <name type="scientific">Scleroderma citrinum Foug A</name>
    <dbReference type="NCBI Taxonomy" id="1036808"/>
    <lineage>
        <taxon>Eukaryota</taxon>
        <taxon>Fungi</taxon>
        <taxon>Dikarya</taxon>
        <taxon>Basidiomycota</taxon>
        <taxon>Agaricomycotina</taxon>
        <taxon>Agaricomycetes</taxon>
        <taxon>Agaricomycetidae</taxon>
        <taxon>Boletales</taxon>
        <taxon>Sclerodermatineae</taxon>
        <taxon>Sclerodermataceae</taxon>
        <taxon>Scleroderma</taxon>
    </lineage>
</organism>
<dbReference type="Proteomes" id="UP000053989">
    <property type="component" value="Unassembled WGS sequence"/>
</dbReference>
<feature type="region of interest" description="Disordered" evidence="1">
    <location>
        <begin position="175"/>
        <end position="309"/>
    </location>
</feature>
<evidence type="ECO:0000256" key="1">
    <source>
        <dbReference type="SAM" id="MobiDB-lite"/>
    </source>
</evidence>
<feature type="compositionally biased region" description="Polar residues" evidence="1">
    <location>
        <begin position="185"/>
        <end position="196"/>
    </location>
</feature>
<evidence type="ECO:0000313" key="3">
    <source>
        <dbReference type="Proteomes" id="UP000053989"/>
    </source>
</evidence>
<keyword evidence="3" id="KW-1185">Reference proteome</keyword>
<reference evidence="2 3" key="1">
    <citation type="submission" date="2014-04" db="EMBL/GenBank/DDBJ databases">
        <authorList>
            <consortium name="DOE Joint Genome Institute"/>
            <person name="Kuo A."/>
            <person name="Kohler A."/>
            <person name="Nagy L.G."/>
            <person name="Floudas D."/>
            <person name="Copeland A."/>
            <person name="Barry K.W."/>
            <person name="Cichocki N."/>
            <person name="Veneault-Fourrey C."/>
            <person name="LaButti K."/>
            <person name="Lindquist E.A."/>
            <person name="Lipzen A."/>
            <person name="Lundell T."/>
            <person name="Morin E."/>
            <person name="Murat C."/>
            <person name="Sun H."/>
            <person name="Tunlid A."/>
            <person name="Henrissat B."/>
            <person name="Grigoriev I.V."/>
            <person name="Hibbett D.S."/>
            <person name="Martin F."/>
            <person name="Nordberg H.P."/>
            <person name="Cantor M.N."/>
            <person name="Hua S.X."/>
        </authorList>
    </citation>
    <scope>NUCLEOTIDE SEQUENCE [LARGE SCALE GENOMIC DNA]</scope>
    <source>
        <strain evidence="2 3">Foug A</strain>
    </source>
</reference>
<dbReference type="InParanoid" id="A0A0C3ED71"/>
<feature type="compositionally biased region" description="Polar residues" evidence="1">
    <location>
        <begin position="203"/>
        <end position="223"/>
    </location>
</feature>
<feature type="non-terminal residue" evidence="2">
    <location>
        <position position="331"/>
    </location>
</feature>
<protein>
    <recommendedName>
        <fullName evidence="4">DUF5745 domain-containing protein</fullName>
    </recommendedName>
</protein>
<feature type="compositionally biased region" description="Basic and acidic residues" evidence="1">
    <location>
        <begin position="224"/>
        <end position="238"/>
    </location>
</feature>
<evidence type="ECO:0000313" key="2">
    <source>
        <dbReference type="EMBL" id="KIM65871.1"/>
    </source>
</evidence>
<feature type="compositionally biased region" description="Polar residues" evidence="1">
    <location>
        <begin position="264"/>
        <end position="277"/>
    </location>
</feature>
<feature type="compositionally biased region" description="Basic and acidic residues" evidence="1">
    <location>
        <begin position="279"/>
        <end position="291"/>
    </location>
</feature>
<evidence type="ECO:0008006" key="4">
    <source>
        <dbReference type="Google" id="ProtNLM"/>
    </source>
</evidence>
<accession>A0A0C3ED71</accession>
<dbReference type="OrthoDB" id="2596754at2759"/>